<feature type="chain" id="PRO_5042826831" description="Ig-like domain-containing protein" evidence="2">
    <location>
        <begin position="24"/>
        <end position="406"/>
    </location>
</feature>
<keyword evidence="1" id="KW-1133">Transmembrane helix</keyword>
<keyword evidence="5" id="KW-1185">Reference proteome</keyword>
<protein>
    <recommendedName>
        <fullName evidence="3">Ig-like domain-containing protein</fullName>
    </recommendedName>
</protein>
<dbReference type="SMART" id="SM00408">
    <property type="entry name" value="IGc2"/>
    <property type="match status" value="2"/>
</dbReference>
<dbReference type="SUPFAM" id="SSF48726">
    <property type="entry name" value="Immunoglobulin"/>
    <property type="match status" value="2"/>
</dbReference>
<dbReference type="PROSITE" id="PS50835">
    <property type="entry name" value="IG_LIKE"/>
    <property type="match status" value="2"/>
</dbReference>
<dbReference type="Proteomes" id="UP000007635">
    <property type="component" value="Chromosome IX"/>
</dbReference>
<dbReference type="InterPro" id="IPR007110">
    <property type="entry name" value="Ig-like_dom"/>
</dbReference>
<feature type="domain" description="Ig-like" evidence="3">
    <location>
        <begin position="228"/>
        <end position="309"/>
    </location>
</feature>
<dbReference type="Pfam" id="PF13927">
    <property type="entry name" value="Ig_3"/>
    <property type="match status" value="1"/>
</dbReference>
<reference evidence="4" key="3">
    <citation type="submission" date="2025-09" db="UniProtKB">
        <authorList>
            <consortium name="Ensembl"/>
        </authorList>
    </citation>
    <scope>IDENTIFICATION</scope>
</reference>
<dbReference type="InterPro" id="IPR003599">
    <property type="entry name" value="Ig_sub"/>
</dbReference>
<evidence type="ECO:0000313" key="4">
    <source>
        <dbReference type="Ensembl" id="ENSGACP00000058362.1"/>
    </source>
</evidence>
<feature type="domain" description="Ig-like" evidence="3">
    <location>
        <begin position="117"/>
        <end position="221"/>
    </location>
</feature>
<keyword evidence="2" id="KW-0732">Signal</keyword>
<feature type="transmembrane region" description="Helical" evidence="1">
    <location>
        <begin position="355"/>
        <end position="376"/>
    </location>
</feature>
<sequence length="406" mass="44553">MFARLVILVVSSMSFLHRFHVSGCDTNCADKPVFTPSSLVVKFGDPTSANCSVCEHACVKNKYGVESPAGVTRKDGTTISWTVDSLTEWSVSSLCFYSDDAGHQCCTFLPVTVYQPPQKVSISFVNLTGPMLEGRQYTLQCTVEHVAPVKDLRVTFYRGQTALGQPQSNNTTVEKPVIQIFSVDISPGREEDGAQYWCEAKLELGPEGPKLPPVETSQNITATVHYQPHLEGSSHPDTIRVREGELLRLNCSAVANPPPTYTWTYPSGRREASHADVLTINSTTVSDGGKFTCSVVNLLGNVTKEFDVELQGEFYHPGSRLIVTVLVFAVVPTLNVPPFSFFFFTQLSAANPTGIIIAVVVAVVLVIVASGLVAYYCYRQNRWGQYNLKEVFSRSHMRHSAVPTAN</sequence>
<feature type="transmembrane region" description="Helical" evidence="1">
    <location>
        <begin position="321"/>
        <end position="343"/>
    </location>
</feature>
<evidence type="ECO:0000313" key="5">
    <source>
        <dbReference type="Proteomes" id="UP000007635"/>
    </source>
</evidence>
<dbReference type="PANTHER" id="PTHR13771">
    <property type="entry name" value="INTERCELLULAR ADHESION MOLECULE"/>
    <property type="match status" value="1"/>
</dbReference>
<name>A0AAQ4R5S2_GASAC</name>
<dbReference type="Gene3D" id="2.60.40.10">
    <property type="entry name" value="Immunoglobulins"/>
    <property type="match status" value="3"/>
</dbReference>
<dbReference type="Ensembl" id="ENSGACT00000063324.1">
    <property type="protein sequence ID" value="ENSGACP00000058362.1"/>
    <property type="gene ID" value="ENSGACG00000032982.1"/>
</dbReference>
<reference evidence="4 5" key="1">
    <citation type="journal article" date="2021" name="G3 (Bethesda)">
        <title>Improved contiguity of the threespine stickleback genome using long-read sequencing.</title>
        <authorList>
            <person name="Nath S."/>
            <person name="Shaw D.E."/>
            <person name="White M.A."/>
        </authorList>
    </citation>
    <scope>NUCLEOTIDE SEQUENCE [LARGE SCALE GENOMIC DNA]</scope>
    <source>
        <strain evidence="4 5">Lake Benthic</strain>
    </source>
</reference>
<dbReference type="GeneTree" id="ENSGT00940000159005"/>
<feature type="signal peptide" evidence="2">
    <location>
        <begin position="1"/>
        <end position="23"/>
    </location>
</feature>
<dbReference type="SMART" id="SM00409">
    <property type="entry name" value="IG"/>
    <property type="match status" value="2"/>
</dbReference>
<dbReference type="AlphaFoldDB" id="A0AAQ4R5S2"/>
<organism evidence="4 5">
    <name type="scientific">Gasterosteus aculeatus aculeatus</name>
    <name type="common">three-spined stickleback</name>
    <dbReference type="NCBI Taxonomy" id="481459"/>
    <lineage>
        <taxon>Eukaryota</taxon>
        <taxon>Metazoa</taxon>
        <taxon>Chordata</taxon>
        <taxon>Craniata</taxon>
        <taxon>Vertebrata</taxon>
        <taxon>Euteleostomi</taxon>
        <taxon>Actinopterygii</taxon>
        <taxon>Neopterygii</taxon>
        <taxon>Teleostei</taxon>
        <taxon>Neoteleostei</taxon>
        <taxon>Acanthomorphata</taxon>
        <taxon>Eupercaria</taxon>
        <taxon>Perciformes</taxon>
        <taxon>Cottioidei</taxon>
        <taxon>Gasterosteales</taxon>
        <taxon>Gasterosteidae</taxon>
        <taxon>Gasterosteus</taxon>
    </lineage>
</organism>
<evidence type="ECO:0000256" key="2">
    <source>
        <dbReference type="SAM" id="SignalP"/>
    </source>
</evidence>
<dbReference type="InterPro" id="IPR013783">
    <property type="entry name" value="Ig-like_fold"/>
</dbReference>
<evidence type="ECO:0000259" key="3">
    <source>
        <dbReference type="PROSITE" id="PS50835"/>
    </source>
</evidence>
<dbReference type="InterPro" id="IPR047012">
    <property type="entry name" value="ICAM_VCAM"/>
</dbReference>
<accession>A0AAQ4R5S2</accession>
<reference evidence="4" key="2">
    <citation type="submission" date="2025-08" db="UniProtKB">
        <authorList>
            <consortium name="Ensembl"/>
        </authorList>
    </citation>
    <scope>IDENTIFICATION</scope>
</reference>
<dbReference type="InterPro" id="IPR036179">
    <property type="entry name" value="Ig-like_dom_sf"/>
</dbReference>
<dbReference type="GO" id="GO:0005178">
    <property type="term" value="F:integrin binding"/>
    <property type="evidence" value="ECO:0007669"/>
    <property type="project" value="InterPro"/>
</dbReference>
<keyword evidence="1" id="KW-0812">Transmembrane</keyword>
<evidence type="ECO:0000256" key="1">
    <source>
        <dbReference type="SAM" id="Phobius"/>
    </source>
</evidence>
<proteinExistence type="predicted"/>
<keyword evidence="1" id="KW-0472">Membrane</keyword>
<dbReference type="InterPro" id="IPR003598">
    <property type="entry name" value="Ig_sub2"/>
</dbReference>
<dbReference type="GO" id="GO:0007155">
    <property type="term" value="P:cell adhesion"/>
    <property type="evidence" value="ECO:0007669"/>
    <property type="project" value="InterPro"/>
</dbReference>
<dbReference type="PANTHER" id="PTHR13771:SF9">
    <property type="entry name" value="INTERCELLULAR ADHESION MOLECULE 5"/>
    <property type="match status" value="1"/>
</dbReference>